<feature type="domain" description="DUF4136" evidence="1">
    <location>
        <begin position="37"/>
        <end position="214"/>
    </location>
</feature>
<sequence length="223" mass="24342">MKTFFLKALALIGVIAFLQGCYPGGAEYTSDLDIAISQYDSAQDLRSYRTYFLVDTMSVTTAGNAQGLTVEEREEIITYTNQQLQNILGLSPITNPTAESDADIVVQLSQIAVQQSGVAWQPPYWPGYPGFPGYPGYPGYPWYGGGYTYYSYSNGTILVDFIDVQKTIDANNPPLADDRFVLVLGWQGALNGVLSRANSVPLVKDGITVLFDQFNTAKAGTDN</sequence>
<name>A0A7X9P3M1_9BACT</name>
<protein>
    <submittedName>
        <fullName evidence="2">DUF4136 domain-containing protein</fullName>
    </submittedName>
</protein>
<dbReference type="Gene3D" id="3.30.160.670">
    <property type="match status" value="1"/>
</dbReference>
<gene>
    <name evidence="2" type="ORF">HHU12_07850</name>
</gene>
<dbReference type="AlphaFoldDB" id="A0A7X9P3M1"/>
<dbReference type="EMBL" id="JABANE010000016">
    <property type="protein sequence ID" value="NME67872.1"/>
    <property type="molecule type" value="Genomic_DNA"/>
</dbReference>
<dbReference type="RefSeq" id="WP_169656196.1">
    <property type="nucleotide sequence ID" value="NZ_JABANE010000016.1"/>
</dbReference>
<accession>A0A7X9P3M1</accession>
<evidence type="ECO:0000313" key="3">
    <source>
        <dbReference type="Proteomes" id="UP000576082"/>
    </source>
</evidence>
<evidence type="ECO:0000259" key="1">
    <source>
        <dbReference type="Pfam" id="PF13590"/>
    </source>
</evidence>
<comment type="caution">
    <text evidence="2">The sequence shown here is derived from an EMBL/GenBank/DDBJ whole genome shotgun (WGS) entry which is preliminary data.</text>
</comment>
<dbReference type="InterPro" id="IPR025411">
    <property type="entry name" value="DUF4136"/>
</dbReference>
<dbReference type="Pfam" id="PF13590">
    <property type="entry name" value="DUF4136"/>
    <property type="match status" value="1"/>
</dbReference>
<organism evidence="2 3">
    <name type="scientific">Flammeovirga aprica JL-4</name>
    <dbReference type="NCBI Taxonomy" id="694437"/>
    <lineage>
        <taxon>Bacteria</taxon>
        <taxon>Pseudomonadati</taxon>
        <taxon>Bacteroidota</taxon>
        <taxon>Cytophagia</taxon>
        <taxon>Cytophagales</taxon>
        <taxon>Flammeovirgaceae</taxon>
        <taxon>Flammeovirga</taxon>
    </lineage>
</organism>
<evidence type="ECO:0000313" key="2">
    <source>
        <dbReference type="EMBL" id="NME67872.1"/>
    </source>
</evidence>
<dbReference type="Proteomes" id="UP000576082">
    <property type="component" value="Unassembled WGS sequence"/>
</dbReference>
<proteinExistence type="predicted"/>
<dbReference type="PROSITE" id="PS51257">
    <property type="entry name" value="PROKAR_LIPOPROTEIN"/>
    <property type="match status" value="1"/>
</dbReference>
<reference evidence="2 3" key="1">
    <citation type="submission" date="2020-04" db="EMBL/GenBank/DDBJ databases">
        <title>Flammeovirga sp. SR4, a novel species isolated from seawater.</title>
        <authorList>
            <person name="Wang X."/>
        </authorList>
    </citation>
    <scope>NUCLEOTIDE SEQUENCE [LARGE SCALE GENOMIC DNA]</scope>
    <source>
        <strain evidence="2 3">ATCC 23126</strain>
    </source>
</reference>
<keyword evidence="3" id="KW-1185">Reference proteome</keyword>